<gene>
    <name evidence="9" type="ORF">KP004_19440</name>
</gene>
<feature type="transmembrane region" description="Helical" evidence="7">
    <location>
        <begin position="248"/>
        <end position="265"/>
    </location>
</feature>
<feature type="transmembrane region" description="Helical" evidence="7">
    <location>
        <begin position="214"/>
        <end position="236"/>
    </location>
</feature>
<evidence type="ECO:0000256" key="3">
    <source>
        <dbReference type="ARBA" id="ARBA00022475"/>
    </source>
</evidence>
<name>A0ABX8J9E3_9BACT</name>
<evidence type="ECO:0000259" key="8">
    <source>
        <dbReference type="PROSITE" id="PS50850"/>
    </source>
</evidence>
<evidence type="ECO:0000256" key="6">
    <source>
        <dbReference type="ARBA" id="ARBA00023136"/>
    </source>
</evidence>
<evidence type="ECO:0000256" key="2">
    <source>
        <dbReference type="ARBA" id="ARBA00022448"/>
    </source>
</evidence>
<dbReference type="PANTHER" id="PTHR23517">
    <property type="entry name" value="RESISTANCE PROTEIN MDTM, PUTATIVE-RELATED-RELATED"/>
    <property type="match status" value="1"/>
</dbReference>
<feature type="transmembrane region" description="Helical" evidence="7">
    <location>
        <begin position="101"/>
        <end position="121"/>
    </location>
</feature>
<reference evidence="9 10" key="1">
    <citation type="submission" date="2021-06" db="EMBL/GenBank/DDBJ databases">
        <title>Gemonas diversity in paddy soil.</title>
        <authorList>
            <person name="Liu G."/>
        </authorList>
    </citation>
    <scope>NUCLEOTIDE SEQUENCE [LARGE SCALE GENOMIC DNA]</scope>
    <source>
        <strain evidence="9 10">RG10</strain>
    </source>
</reference>
<keyword evidence="5 7" id="KW-1133">Transmembrane helix</keyword>
<feature type="transmembrane region" description="Helical" evidence="7">
    <location>
        <begin position="277"/>
        <end position="295"/>
    </location>
</feature>
<dbReference type="InterPro" id="IPR011701">
    <property type="entry name" value="MFS"/>
</dbReference>
<feature type="transmembrane region" description="Helical" evidence="7">
    <location>
        <begin position="158"/>
        <end position="177"/>
    </location>
</feature>
<sequence length="420" mass="44073">MKNGKLFQSLFLINFATSLGFGIADAFFSTYLFSLGGRGLLLGLPLLLFSVSKIVLSPVMGACVDRIGARRAATLSLTLYFLVSLGYLFCSRLALIALLRLFQGMACAMFRPVMLSLVAVVGGPKGEARAAGTFDISFYLAIGIGPLLGGMLHDLWGFYGIFACLALLCLFALTLALRRIPAPTEPPVLANRRHCSLALPAALEAARHGTMGGLLAFIFGRGCGISLLAAFLPILLNARLGLSGTQTGMVLASSTLVITSLLRPVGWLSDRLPRKSLVLLGGVSVSLLYFLVPVAQGFHQVLMLGGGIGLCSVLSQPASTALLLEQGERHGTGLAVGIFNTALNLGFLVGPLLGGWLQNRFGLTAVFYAAGWIGLAAAALFAASTLGDWLRQVPVPLHGQVPVPLRGAGAEALHQATNLK</sequence>
<feature type="transmembrane region" description="Helical" evidence="7">
    <location>
        <begin position="72"/>
        <end position="95"/>
    </location>
</feature>
<feature type="transmembrane region" description="Helical" evidence="7">
    <location>
        <begin position="12"/>
        <end position="33"/>
    </location>
</feature>
<evidence type="ECO:0000256" key="7">
    <source>
        <dbReference type="SAM" id="Phobius"/>
    </source>
</evidence>
<organism evidence="9 10">
    <name type="scientific">Geomonas oryzisoli</name>
    <dbReference type="NCBI Taxonomy" id="2847992"/>
    <lineage>
        <taxon>Bacteria</taxon>
        <taxon>Pseudomonadati</taxon>
        <taxon>Thermodesulfobacteriota</taxon>
        <taxon>Desulfuromonadia</taxon>
        <taxon>Geobacterales</taxon>
        <taxon>Geobacteraceae</taxon>
        <taxon>Geomonas</taxon>
    </lineage>
</organism>
<feature type="transmembrane region" description="Helical" evidence="7">
    <location>
        <begin position="331"/>
        <end position="353"/>
    </location>
</feature>
<dbReference type="RefSeq" id="WP_216800037.1">
    <property type="nucleotide sequence ID" value="NZ_CP076723.1"/>
</dbReference>
<dbReference type="EMBL" id="CP076723">
    <property type="protein sequence ID" value="QWV93312.1"/>
    <property type="molecule type" value="Genomic_DNA"/>
</dbReference>
<keyword evidence="10" id="KW-1185">Reference proteome</keyword>
<feature type="transmembrane region" description="Helical" evidence="7">
    <location>
        <begin position="133"/>
        <end position="152"/>
    </location>
</feature>
<evidence type="ECO:0000256" key="5">
    <source>
        <dbReference type="ARBA" id="ARBA00022989"/>
    </source>
</evidence>
<feature type="domain" description="Major facilitator superfamily (MFS) profile" evidence="8">
    <location>
        <begin position="6"/>
        <end position="386"/>
    </location>
</feature>
<evidence type="ECO:0000313" key="9">
    <source>
        <dbReference type="EMBL" id="QWV93312.1"/>
    </source>
</evidence>
<protein>
    <submittedName>
        <fullName evidence="9">MFS transporter</fullName>
    </submittedName>
</protein>
<evidence type="ECO:0000256" key="4">
    <source>
        <dbReference type="ARBA" id="ARBA00022692"/>
    </source>
</evidence>
<feature type="transmembrane region" description="Helical" evidence="7">
    <location>
        <begin position="365"/>
        <end position="383"/>
    </location>
</feature>
<dbReference type="Proteomes" id="UP000683557">
    <property type="component" value="Chromosome"/>
</dbReference>
<evidence type="ECO:0000313" key="10">
    <source>
        <dbReference type="Proteomes" id="UP000683557"/>
    </source>
</evidence>
<keyword evidence="4 7" id="KW-0812">Transmembrane</keyword>
<feature type="transmembrane region" description="Helical" evidence="7">
    <location>
        <begin position="39"/>
        <end position="60"/>
    </location>
</feature>
<dbReference type="InterPro" id="IPR020846">
    <property type="entry name" value="MFS_dom"/>
</dbReference>
<keyword evidence="6 7" id="KW-0472">Membrane</keyword>
<keyword evidence="2" id="KW-0813">Transport</keyword>
<dbReference type="CDD" id="cd17325">
    <property type="entry name" value="MFS_MdtG_SLC18_like"/>
    <property type="match status" value="1"/>
</dbReference>
<keyword evidence="3" id="KW-1003">Cell membrane</keyword>
<dbReference type="PROSITE" id="PS50850">
    <property type="entry name" value="MFS"/>
    <property type="match status" value="1"/>
</dbReference>
<comment type="subcellular location">
    <subcellularLocation>
        <location evidence="1">Cell membrane</location>
        <topology evidence="1">Multi-pass membrane protein</topology>
    </subcellularLocation>
</comment>
<evidence type="ECO:0000256" key="1">
    <source>
        <dbReference type="ARBA" id="ARBA00004651"/>
    </source>
</evidence>
<dbReference type="Pfam" id="PF07690">
    <property type="entry name" value="MFS_1"/>
    <property type="match status" value="1"/>
</dbReference>
<dbReference type="InterPro" id="IPR050171">
    <property type="entry name" value="MFS_Transporters"/>
</dbReference>
<accession>A0ABX8J9E3</accession>
<proteinExistence type="predicted"/>